<comment type="similarity">
    <text evidence="2 9">Belongs to the DNA repair enzymes AP/ExoA family.</text>
</comment>
<dbReference type="GO" id="GO:0008311">
    <property type="term" value="F:double-stranded DNA 3'-5' DNA exonuclease activity"/>
    <property type="evidence" value="ECO:0007669"/>
    <property type="project" value="TreeGrafter"/>
</dbReference>
<keyword evidence="3 7" id="KW-0479">Metal-binding</keyword>
<dbReference type="InterPro" id="IPR005135">
    <property type="entry name" value="Endo/exonuclease/phosphatase"/>
</dbReference>
<protein>
    <recommendedName>
        <fullName evidence="9">DNA-(apurinic or apyrimidinic site) endonuclease</fullName>
        <ecNumber evidence="9">3.1.-.-</ecNumber>
    </recommendedName>
</protein>
<dbReference type="SUPFAM" id="SSF56219">
    <property type="entry name" value="DNase I-like"/>
    <property type="match status" value="1"/>
</dbReference>
<feature type="compositionally biased region" description="Polar residues" evidence="10">
    <location>
        <begin position="161"/>
        <end position="175"/>
    </location>
</feature>
<dbReference type="PROSITE" id="PS51435">
    <property type="entry name" value="AP_NUCLEASE_F1_4"/>
    <property type="match status" value="1"/>
</dbReference>
<gene>
    <name evidence="12" type="ORF">MTR67_017327</name>
</gene>
<feature type="binding site" evidence="7">
    <location>
        <position position="459"/>
    </location>
    <ligand>
        <name>Mg(2+)</name>
        <dbReference type="ChEBI" id="CHEBI:18420"/>
        <label>1</label>
    </ligand>
</feature>
<feature type="binding site" evidence="7">
    <location>
        <position position="457"/>
    </location>
    <ligand>
        <name>Mg(2+)</name>
        <dbReference type="ChEBI" id="CHEBI:18420"/>
        <label>1</label>
    </ligand>
</feature>
<dbReference type="InterPro" id="IPR003034">
    <property type="entry name" value="SAP_dom"/>
</dbReference>
<name>A0AAF0QJJ4_SOLVR</name>
<accession>A0AAF0QJJ4</accession>
<feature type="active site" description="Proton donor/acceptor" evidence="6">
    <location>
        <position position="457"/>
    </location>
</feature>
<dbReference type="GO" id="GO:0046872">
    <property type="term" value="F:metal ion binding"/>
    <property type="evidence" value="ECO:0007669"/>
    <property type="project" value="UniProtKB-KW"/>
</dbReference>
<dbReference type="GO" id="GO:0003906">
    <property type="term" value="F:DNA-(apurinic or apyrimidinic site) endonuclease activity"/>
    <property type="evidence" value="ECO:0007669"/>
    <property type="project" value="TreeGrafter"/>
</dbReference>
<feature type="binding site" evidence="7">
    <location>
        <position position="554"/>
    </location>
    <ligand>
        <name>Mg(2+)</name>
        <dbReference type="ChEBI" id="CHEBI:18420"/>
        <label>1</label>
    </ligand>
</feature>
<evidence type="ECO:0000256" key="9">
    <source>
        <dbReference type="RuleBase" id="RU362131"/>
    </source>
</evidence>
<dbReference type="SMART" id="SM00513">
    <property type="entry name" value="SAP"/>
    <property type="match status" value="1"/>
</dbReference>
<evidence type="ECO:0000256" key="10">
    <source>
        <dbReference type="SAM" id="MobiDB-lite"/>
    </source>
</evidence>
<evidence type="ECO:0000256" key="1">
    <source>
        <dbReference type="ARBA" id="ARBA00001936"/>
    </source>
</evidence>
<reference evidence="12" key="1">
    <citation type="submission" date="2023-08" db="EMBL/GenBank/DDBJ databases">
        <title>A de novo genome assembly of Solanum verrucosum Schlechtendal, a Mexican diploid species geographically isolated from the other diploid A-genome species in potato relatives.</title>
        <authorList>
            <person name="Hosaka K."/>
        </authorList>
    </citation>
    <scope>NUCLEOTIDE SEQUENCE</scope>
    <source>
        <tissue evidence="12">Young leaves</tissue>
    </source>
</reference>
<dbReference type="InterPro" id="IPR036691">
    <property type="entry name" value="Endo/exonu/phosph_ase_sf"/>
</dbReference>
<dbReference type="InterPro" id="IPR020848">
    <property type="entry name" value="AP_endonuclease_F1_CS"/>
</dbReference>
<dbReference type="PROSITE" id="PS50800">
    <property type="entry name" value="SAP"/>
    <property type="match status" value="1"/>
</dbReference>
<keyword evidence="13" id="KW-1185">Reference proteome</keyword>
<feature type="active site" evidence="6">
    <location>
        <position position="417"/>
    </location>
</feature>
<feature type="region of interest" description="Disordered" evidence="10">
    <location>
        <begin position="124"/>
        <end position="186"/>
    </location>
</feature>
<dbReference type="Proteomes" id="UP001234989">
    <property type="component" value="Chromosome 4"/>
</dbReference>
<dbReference type="PROSITE" id="PS00728">
    <property type="entry name" value="AP_NUCLEASE_F1_3"/>
    <property type="match status" value="1"/>
</dbReference>
<evidence type="ECO:0000256" key="4">
    <source>
        <dbReference type="ARBA" id="ARBA00022801"/>
    </source>
</evidence>
<evidence type="ECO:0000259" key="11">
    <source>
        <dbReference type="PROSITE" id="PS50800"/>
    </source>
</evidence>
<feature type="site" description="Interaction with DNA substrate" evidence="8">
    <location>
        <position position="555"/>
    </location>
</feature>
<sequence length="564" mass="63008">MIQSLKFGLYNFITSNSVGVILRKPKFQVLVYVNLTIMGSKKRPFSTSSATGKPNEQMSVAAEKGVSKENGGKSGEILVEDMETVEKMTVPQLRVKLRSLGIPSRGTKLELVASLKTFLNSKLDDAGNGSVAQEDKVSSEESLEVADNPSKKKSRKVPSKNCDQSDVASEVPTTRQTKKRVTKGQTKDTSFDIIVKQAEITQEMSIESNDIKGKKNVRAKRKVSSATASAHIGVSEAVVLSVNQDEPWTIFAHKKPKDGWIVYNPKTMRPPPLSKDTKHVKLLSWNVNGLRALLKLKNLCIQQLADREDFDVICLQETKLQANSHVISFLRRKTLKRSRKVSMTIRIAFGRAVSLSLDILVPQSSHGSPNTPVRKCKTRIEEIKPVSIKYGLGIPDHDTEGRLVTVEFDNFYLLCGYVPNSGDGLRRLTYRITEWDPSLGSYMKELEKSKPVVLTGDLNCAHEEIDIYNPAGNKRSAGFTEEERQSFETNFLNKGFVDTFRKQHPGVVGYTYWGYRHGGRKTNKGWRLDYFLVSECIADKVHDSYILPDVDGSDHSPIGLVLKL</sequence>
<keyword evidence="9" id="KW-0227">DNA damage</keyword>
<dbReference type="GO" id="GO:0005634">
    <property type="term" value="C:nucleus"/>
    <property type="evidence" value="ECO:0007669"/>
    <property type="project" value="TreeGrafter"/>
</dbReference>
<evidence type="ECO:0000256" key="6">
    <source>
        <dbReference type="PIRSR" id="PIRSR604808-1"/>
    </source>
</evidence>
<feature type="site" description="Transition state stabilizer" evidence="8">
    <location>
        <position position="459"/>
    </location>
</feature>
<dbReference type="Pfam" id="PF03372">
    <property type="entry name" value="Exo_endo_phos"/>
    <property type="match status" value="1"/>
</dbReference>
<keyword evidence="9" id="KW-0234">DNA repair</keyword>
<comment type="cofactor">
    <cofactor evidence="7 9">
        <name>Mg(2+)</name>
        <dbReference type="ChEBI" id="CHEBI:18420"/>
    </cofactor>
    <cofactor evidence="7 9">
        <name>Mn(2+)</name>
        <dbReference type="ChEBI" id="CHEBI:29035"/>
    </cofactor>
    <text evidence="7 9">Probably binds two magnesium or manganese ions per subunit.</text>
</comment>
<dbReference type="GO" id="GO:0006284">
    <property type="term" value="P:base-excision repair"/>
    <property type="evidence" value="ECO:0007669"/>
    <property type="project" value="TreeGrafter"/>
</dbReference>
<evidence type="ECO:0000256" key="5">
    <source>
        <dbReference type="ARBA" id="ARBA00022842"/>
    </source>
</evidence>
<evidence type="ECO:0000256" key="3">
    <source>
        <dbReference type="ARBA" id="ARBA00022723"/>
    </source>
</evidence>
<evidence type="ECO:0000256" key="7">
    <source>
        <dbReference type="PIRSR" id="PIRSR604808-2"/>
    </source>
</evidence>
<organism evidence="12 13">
    <name type="scientific">Solanum verrucosum</name>
    <dbReference type="NCBI Taxonomy" id="315347"/>
    <lineage>
        <taxon>Eukaryota</taxon>
        <taxon>Viridiplantae</taxon>
        <taxon>Streptophyta</taxon>
        <taxon>Embryophyta</taxon>
        <taxon>Tracheophyta</taxon>
        <taxon>Spermatophyta</taxon>
        <taxon>Magnoliopsida</taxon>
        <taxon>eudicotyledons</taxon>
        <taxon>Gunneridae</taxon>
        <taxon>Pentapetalae</taxon>
        <taxon>asterids</taxon>
        <taxon>lamiids</taxon>
        <taxon>Solanales</taxon>
        <taxon>Solanaceae</taxon>
        <taxon>Solanoideae</taxon>
        <taxon>Solaneae</taxon>
        <taxon>Solanum</taxon>
    </lineage>
</organism>
<feature type="binding site" evidence="7">
    <location>
        <position position="317"/>
    </location>
    <ligand>
        <name>Mg(2+)</name>
        <dbReference type="ChEBI" id="CHEBI:18420"/>
        <label>1</label>
    </ligand>
</feature>
<dbReference type="GO" id="GO:0008081">
    <property type="term" value="F:phosphoric diester hydrolase activity"/>
    <property type="evidence" value="ECO:0007669"/>
    <property type="project" value="TreeGrafter"/>
</dbReference>
<feature type="binding site" evidence="7">
    <location>
        <position position="555"/>
    </location>
    <ligand>
        <name>Mg(2+)</name>
        <dbReference type="ChEBI" id="CHEBI:18420"/>
        <label>1</label>
    </ligand>
</feature>
<dbReference type="PANTHER" id="PTHR22748">
    <property type="entry name" value="AP ENDONUCLEASE"/>
    <property type="match status" value="1"/>
</dbReference>
<evidence type="ECO:0000256" key="8">
    <source>
        <dbReference type="PIRSR" id="PIRSR604808-3"/>
    </source>
</evidence>
<dbReference type="InterPro" id="IPR036361">
    <property type="entry name" value="SAP_dom_sf"/>
</dbReference>
<dbReference type="PROSITE" id="PS00726">
    <property type="entry name" value="AP_NUCLEASE_F1_1"/>
    <property type="match status" value="1"/>
</dbReference>
<dbReference type="EMBL" id="CP133615">
    <property type="protein sequence ID" value="WMV23942.1"/>
    <property type="molecule type" value="Genomic_DNA"/>
</dbReference>
<dbReference type="CDD" id="cd09087">
    <property type="entry name" value="Ape1-like_AP-endo"/>
    <property type="match status" value="1"/>
</dbReference>
<feature type="site" description="Important for catalytic activity" evidence="8">
    <location>
        <position position="529"/>
    </location>
</feature>
<dbReference type="InterPro" id="IPR004808">
    <property type="entry name" value="AP_endonuc_1"/>
</dbReference>
<dbReference type="AlphaFoldDB" id="A0AAF0QJJ4"/>
<dbReference type="NCBIfam" id="TIGR00633">
    <property type="entry name" value="xth"/>
    <property type="match status" value="1"/>
</dbReference>
<keyword evidence="7" id="KW-0464">Manganese</keyword>
<dbReference type="EC" id="3.1.-.-" evidence="9"/>
<dbReference type="Gene3D" id="1.10.720.30">
    <property type="entry name" value="SAP domain"/>
    <property type="match status" value="1"/>
</dbReference>
<feature type="compositionally biased region" description="Polar residues" evidence="10">
    <location>
        <begin position="45"/>
        <end position="58"/>
    </location>
</feature>
<dbReference type="GO" id="GO:0003677">
    <property type="term" value="F:DNA binding"/>
    <property type="evidence" value="ECO:0007669"/>
    <property type="project" value="InterPro"/>
</dbReference>
<evidence type="ECO:0000256" key="2">
    <source>
        <dbReference type="ARBA" id="ARBA00007092"/>
    </source>
</evidence>
<feature type="domain" description="SAP" evidence="11">
    <location>
        <begin position="85"/>
        <end position="119"/>
    </location>
</feature>
<evidence type="ECO:0000313" key="12">
    <source>
        <dbReference type="EMBL" id="WMV23942.1"/>
    </source>
</evidence>
<feature type="active site" description="Proton acceptor" evidence="6">
    <location>
        <position position="555"/>
    </location>
</feature>
<comment type="cofactor">
    <cofactor evidence="1">
        <name>Mn(2+)</name>
        <dbReference type="ChEBI" id="CHEBI:29035"/>
    </cofactor>
</comment>
<proteinExistence type="inferred from homology"/>
<feature type="region of interest" description="Disordered" evidence="10">
    <location>
        <begin position="43"/>
        <end position="73"/>
    </location>
</feature>
<dbReference type="PANTHER" id="PTHR22748:SF6">
    <property type="entry name" value="DNA-(APURINIC OR APYRIMIDINIC SITE) ENDONUCLEASE"/>
    <property type="match status" value="1"/>
</dbReference>
<dbReference type="Gene3D" id="3.60.10.10">
    <property type="entry name" value="Endonuclease/exonuclease/phosphatase"/>
    <property type="match status" value="1"/>
</dbReference>
<dbReference type="PROSITE" id="PS00727">
    <property type="entry name" value="AP_NUCLEASE_F1_2"/>
    <property type="match status" value="1"/>
</dbReference>
<keyword evidence="4" id="KW-0378">Hydrolase</keyword>
<evidence type="ECO:0000313" key="13">
    <source>
        <dbReference type="Proteomes" id="UP001234989"/>
    </source>
</evidence>
<keyword evidence="5 7" id="KW-0460">Magnesium</keyword>
<dbReference type="Pfam" id="PF02037">
    <property type="entry name" value="SAP"/>
    <property type="match status" value="1"/>
</dbReference>
<feature type="binding site" evidence="7">
    <location>
        <position position="286"/>
    </location>
    <ligand>
        <name>Mg(2+)</name>
        <dbReference type="ChEBI" id="CHEBI:18420"/>
        <label>1</label>
    </ligand>
</feature>
<dbReference type="InterPro" id="IPR020847">
    <property type="entry name" value="AP_endonuclease_F1_BS"/>
</dbReference>